<evidence type="ECO:0000256" key="5">
    <source>
        <dbReference type="SAM" id="Phobius"/>
    </source>
</evidence>
<keyword evidence="1" id="KW-1003">Cell membrane</keyword>
<dbReference type="GeneID" id="93109681"/>
<keyword evidence="3 5" id="KW-1133">Transmembrane helix</keyword>
<evidence type="ECO:0000256" key="2">
    <source>
        <dbReference type="ARBA" id="ARBA00022692"/>
    </source>
</evidence>
<organism evidence="8 9">
    <name type="scientific">Brucella pseudogrignonensis</name>
    <dbReference type="NCBI Taxonomy" id="419475"/>
    <lineage>
        <taxon>Bacteria</taxon>
        <taxon>Pseudomonadati</taxon>
        <taxon>Pseudomonadota</taxon>
        <taxon>Alphaproteobacteria</taxon>
        <taxon>Hyphomicrobiales</taxon>
        <taxon>Brucellaceae</taxon>
        <taxon>Brucella/Ochrobactrum group</taxon>
        <taxon>Brucella</taxon>
    </lineage>
</organism>
<dbReference type="InterPro" id="IPR010445">
    <property type="entry name" value="LapA_dom"/>
</dbReference>
<dbReference type="RefSeq" id="WP_007873251.1">
    <property type="nucleotide sequence ID" value="NZ_CAXURC020000001.1"/>
</dbReference>
<dbReference type="OrthoDB" id="7868067at2"/>
<evidence type="ECO:0000256" key="4">
    <source>
        <dbReference type="ARBA" id="ARBA00023136"/>
    </source>
</evidence>
<dbReference type="EMBL" id="NNRM01000017">
    <property type="protein sequence ID" value="OYR27659.1"/>
    <property type="molecule type" value="Genomic_DNA"/>
</dbReference>
<name>A0A1A9FH47_9HYPH</name>
<protein>
    <submittedName>
        <fullName evidence="7">LapA family protein</fullName>
    </submittedName>
</protein>
<keyword evidence="2 5" id="KW-0812">Transmembrane</keyword>
<gene>
    <name evidence="8" type="ORF">CEV34_1744</name>
    <name evidence="7" type="ORF">EHE22_12565</name>
</gene>
<accession>A0A1A9FH47</accession>
<feature type="transmembrane region" description="Helical" evidence="5">
    <location>
        <begin position="51"/>
        <end position="72"/>
    </location>
</feature>
<evidence type="ECO:0000256" key="3">
    <source>
        <dbReference type="ARBA" id="ARBA00022989"/>
    </source>
</evidence>
<dbReference type="STRING" id="419475.A8A54_00520"/>
<dbReference type="EMBL" id="PKQI01000002">
    <property type="protein sequence ID" value="NNV21258.1"/>
    <property type="molecule type" value="Genomic_DNA"/>
</dbReference>
<dbReference type="Pfam" id="PF06305">
    <property type="entry name" value="LapA_dom"/>
    <property type="match status" value="1"/>
</dbReference>
<keyword evidence="4 5" id="KW-0472">Membrane</keyword>
<evidence type="ECO:0000313" key="9">
    <source>
        <dbReference type="Proteomes" id="UP000216188"/>
    </source>
</evidence>
<evidence type="ECO:0000313" key="7">
    <source>
        <dbReference type="EMBL" id="NNV21258.1"/>
    </source>
</evidence>
<reference evidence="8 9" key="1">
    <citation type="submission" date="2017-07" db="EMBL/GenBank/DDBJ databases">
        <title>Phylogenetic study on the rhizospheric bacterium Ochrobactrum sp. A44.</title>
        <authorList>
            <person name="Krzyzanowska D.M."/>
            <person name="Ossowicki A."/>
            <person name="Rajewska M."/>
            <person name="Maciag T."/>
            <person name="Kaczynski Z."/>
            <person name="Czerwicka M."/>
            <person name="Jafra S."/>
        </authorList>
    </citation>
    <scope>NUCLEOTIDE SEQUENCE [LARGE SCALE GENOMIC DNA]</scope>
    <source>
        <strain evidence="8 9">CCUG 30717</strain>
    </source>
</reference>
<dbReference type="Proteomes" id="UP000216188">
    <property type="component" value="Unassembled WGS sequence"/>
</dbReference>
<dbReference type="AlphaFoldDB" id="A0A1A9FH47"/>
<feature type="domain" description="Lipopolysaccharide assembly protein A" evidence="6">
    <location>
        <begin position="46"/>
        <end position="92"/>
    </location>
</feature>
<comment type="caution">
    <text evidence="8">The sequence shown here is derived from an EMBL/GenBank/DDBJ whole genome shotgun (WGS) entry which is preliminary data.</text>
</comment>
<evidence type="ECO:0000256" key="1">
    <source>
        <dbReference type="ARBA" id="ARBA00022475"/>
    </source>
</evidence>
<dbReference type="Proteomes" id="UP000526233">
    <property type="component" value="Unassembled WGS sequence"/>
</dbReference>
<evidence type="ECO:0000313" key="10">
    <source>
        <dbReference type="Proteomes" id="UP000526233"/>
    </source>
</evidence>
<evidence type="ECO:0000313" key="8">
    <source>
        <dbReference type="EMBL" id="OYR27659.1"/>
    </source>
</evidence>
<dbReference type="GO" id="GO:0005886">
    <property type="term" value="C:plasma membrane"/>
    <property type="evidence" value="ECO:0007669"/>
    <property type="project" value="InterPro"/>
</dbReference>
<evidence type="ECO:0000259" key="6">
    <source>
        <dbReference type="Pfam" id="PF06305"/>
    </source>
</evidence>
<reference evidence="7 10" key="2">
    <citation type="submission" date="2018-11" db="EMBL/GenBank/DDBJ databases">
        <title>Genome sequencing and analysis.</title>
        <authorList>
            <person name="Huang Y.-T."/>
        </authorList>
    </citation>
    <scope>NUCLEOTIDE SEQUENCE [LARGE SCALE GENOMIC DNA]</scope>
    <source>
        <strain evidence="7 10">SHIN</strain>
    </source>
</reference>
<keyword evidence="9" id="KW-1185">Reference proteome</keyword>
<dbReference type="KEGG" id="ops:A8A54_00520"/>
<sequence length="109" mass="12041">MVAKRVITIVILVPLAVILIALSVANRETIGLTIDPFNPGNPALTYQAPLFIWLFGALILGALIGAAVTWLTQGKHRRRERRYKKEASQLLERAESAEKRHVANTVSNV</sequence>
<proteinExistence type="predicted"/>